<gene>
    <name evidence="1" type="ORF">J5Y10_04905</name>
</gene>
<sequence>MLPQPTSQPHGPTLRATAISGREQGSIAFGSARDWRRSLTAEDVARASAGAAPIFEERGSFWRLELHRPARPAAVRDAA</sequence>
<protein>
    <submittedName>
        <fullName evidence="1">Uncharacterized protein</fullName>
    </submittedName>
</protein>
<reference evidence="1" key="1">
    <citation type="submission" date="2021-03" db="EMBL/GenBank/DDBJ databases">
        <authorList>
            <person name="So Y."/>
        </authorList>
    </citation>
    <scope>NUCLEOTIDE SEQUENCE</scope>
    <source>
        <strain evidence="1">SG15</strain>
    </source>
</reference>
<dbReference type="EMBL" id="JAGIZA010000003">
    <property type="protein sequence ID" value="MBP0492113.1"/>
    <property type="molecule type" value="Genomic_DNA"/>
</dbReference>
<name>A0A940MUT9_9PROT</name>
<dbReference type="RefSeq" id="WP_209371354.1">
    <property type="nucleotide sequence ID" value="NZ_JAGIZA010000003.1"/>
</dbReference>
<dbReference type="Proteomes" id="UP000677537">
    <property type="component" value="Unassembled WGS sequence"/>
</dbReference>
<keyword evidence="2" id="KW-1185">Reference proteome</keyword>
<organism evidence="1 2">
    <name type="scientific">Roseomonas indoligenes</name>
    <dbReference type="NCBI Taxonomy" id="2820811"/>
    <lineage>
        <taxon>Bacteria</taxon>
        <taxon>Pseudomonadati</taxon>
        <taxon>Pseudomonadota</taxon>
        <taxon>Alphaproteobacteria</taxon>
        <taxon>Acetobacterales</taxon>
        <taxon>Roseomonadaceae</taxon>
        <taxon>Roseomonas</taxon>
    </lineage>
</organism>
<proteinExistence type="predicted"/>
<evidence type="ECO:0000313" key="2">
    <source>
        <dbReference type="Proteomes" id="UP000677537"/>
    </source>
</evidence>
<dbReference type="AlphaFoldDB" id="A0A940MUT9"/>
<evidence type="ECO:0000313" key="1">
    <source>
        <dbReference type="EMBL" id="MBP0492113.1"/>
    </source>
</evidence>
<comment type="caution">
    <text evidence="1">The sequence shown here is derived from an EMBL/GenBank/DDBJ whole genome shotgun (WGS) entry which is preliminary data.</text>
</comment>
<accession>A0A940MUT9</accession>